<dbReference type="PANTHER" id="PTHR30069:SF41">
    <property type="entry name" value="HEME_HEMOPEXIN UTILIZATION PROTEIN C"/>
    <property type="match status" value="1"/>
</dbReference>
<feature type="domain" description="TonB-dependent receptor-like beta-barrel" evidence="14">
    <location>
        <begin position="281"/>
        <end position="655"/>
    </location>
</feature>
<dbReference type="PANTHER" id="PTHR30069">
    <property type="entry name" value="TONB-DEPENDENT OUTER MEMBRANE RECEPTOR"/>
    <property type="match status" value="1"/>
</dbReference>
<dbReference type="CDD" id="cd01347">
    <property type="entry name" value="ligand_gated_channel"/>
    <property type="match status" value="1"/>
</dbReference>
<evidence type="ECO:0000256" key="12">
    <source>
        <dbReference type="SAM" id="MobiDB-lite"/>
    </source>
</evidence>
<evidence type="ECO:0000259" key="15">
    <source>
        <dbReference type="Pfam" id="PF07715"/>
    </source>
</evidence>
<dbReference type="SUPFAM" id="SSF56935">
    <property type="entry name" value="Porins"/>
    <property type="match status" value="1"/>
</dbReference>
<dbReference type="EMBL" id="JAAEDL010000014">
    <property type="protein sequence ID" value="MBR0681890.1"/>
    <property type="molecule type" value="Genomic_DNA"/>
</dbReference>
<evidence type="ECO:0000256" key="11">
    <source>
        <dbReference type="RuleBase" id="RU003357"/>
    </source>
</evidence>
<gene>
    <name evidence="16" type="ORF">GXW74_15455</name>
</gene>
<keyword evidence="16" id="KW-0675">Receptor</keyword>
<keyword evidence="3 10" id="KW-0813">Transport</keyword>
<dbReference type="GO" id="GO:0009279">
    <property type="term" value="C:cell outer membrane"/>
    <property type="evidence" value="ECO:0007669"/>
    <property type="project" value="UniProtKB-SubCell"/>
</dbReference>
<accession>A0A9X9XDV4</accession>
<feature type="signal peptide" evidence="13">
    <location>
        <begin position="1"/>
        <end position="21"/>
    </location>
</feature>
<evidence type="ECO:0000256" key="9">
    <source>
        <dbReference type="ARBA" id="ARBA00023237"/>
    </source>
</evidence>
<name>A0A9X9XDV4_9PROT</name>
<dbReference type="InterPro" id="IPR012910">
    <property type="entry name" value="Plug_dom"/>
</dbReference>
<feature type="domain" description="TonB-dependent receptor plug" evidence="15">
    <location>
        <begin position="70"/>
        <end position="170"/>
    </location>
</feature>
<keyword evidence="8 10" id="KW-0472">Membrane</keyword>
<sequence length="688" mass="74778">MDSRQLLVTTIALLAAAPAAAQTPGAAEAVPPAPAATPSPTATSNAPAATPLDAVTATGTRTPGVSGDGAAPVSVIRREEILERDSRSVSELIRDVPGVEISGVPRTTAMQPMIRGLGDDRIVFRIDGARNNFNAGHRGRIFVDPELLRQVDVLRGPGSTLYGSGAIGGVISMRTIEPDDLIRPGSELPVGGFLRGGYQSQGGMWRGTAAAAARAGDFAALGAISGFNNAYVTDGAGNTIPYTGDQVANGLARLQWRPGFHAFDLAAQMFRDSHVIPIAANTATTTSVTDRVTEQQVYTLRWNYNDPGMPLLQPQVVAYRNHVQLDERRQTGTRARDTTELTTTGIDAQNTSRFQLFGWDRHTLTLGTEIYRDEQEGTQNDRPRGQFPSANQDVMAFFVQDQIAIGDLTLVAALRYDSFDQSADGNTNDRSVDRFSPRVSAAYQVLPWLEPYVAYAEAFRAPSLTELYVSGQHFPGNSFVPNPNLQPETSHNIEAGVNLRFSDVLRDGDRLRIRVTAFRNEIDNFIEQLVFARTTESRNVRTARIEGIEAELQYDAGSWFGAVSASALKGDNLTDDQPLASVPANRMTLSGGYRFLDDGVTVGARWLLVAAQDRNPTNIPGLAEETSGYGLLDLYASWRPNFAPNLRFDIGVDNVFDHAYRRSTWNSNPPPPFYEVGRNIRGAVTLTF</sequence>
<organism evidence="16 17">
    <name type="scientific">Neoroseomonas eburnea</name>
    <dbReference type="NCBI Taxonomy" id="1346889"/>
    <lineage>
        <taxon>Bacteria</taxon>
        <taxon>Pseudomonadati</taxon>
        <taxon>Pseudomonadota</taxon>
        <taxon>Alphaproteobacteria</taxon>
        <taxon>Acetobacterales</taxon>
        <taxon>Acetobacteraceae</taxon>
        <taxon>Neoroseomonas</taxon>
    </lineage>
</organism>
<evidence type="ECO:0000256" key="2">
    <source>
        <dbReference type="ARBA" id="ARBA00009810"/>
    </source>
</evidence>
<keyword evidence="7 11" id="KW-0798">TonB box</keyword>
<evidence type="ECO:0000259" key="14">
    <source>
        <dbReference type="Pfam" id="PF00593"/>
    </source>
</evidence>
<dbReference type="Proteomes" id="UP001138709">
    <property type="component" value="Unassembled WGS sequence"/>
</dbReference>
<dbReference type="GO" id="GO:0044718">
    <property type="term" value="P:siderophore transmembrane transport"/>
    <property type="evidence" value="ECO:0007669"/>
    <property type="project" value="TreeGrafter"/>
</dbReference>
<keyword evidence="4 10" id="KW-1134">Transmembrane beta strand</keyword>
<dbReference type="InterPro" id="IPR039426">
    <property type="entry name" value="TonB-dep_rcpt-like"/>
</dbReference>
<evidence type="ECO:0000313" key="16">
    <source>
        <dbReference type="EMBL" id="MBR0681890.1"/>
    </source>
</evidence>
<dbReference type="InterPro" id="IPR037066">
    <property type="entry name" value="Plug_dom_sf"/>
</dbReference>
<dbReference type="Pfam" id="PF00593">
    <property type="entry name" value="TonB_dep_Rec_b-barrel"/>
    <property type="match status" value="1"/>
</dbReference>
<dbReference type="GO" id="GO:0015344">
    <property type="term" value="F:siderophore uptake transmembrane transporter activity"/>
    <property type="evidence" value="ECO:0007669"/>
    <property type="project" value="TreeGrafter"/>
</dbReference>
<dbReference type="NCBIfam" id="TIGR01786">
    <property type="entry name" value="TonB-hemlactrns"/>
    <property type="match status" value="1"/>
</dbReference>
<dbReference type="GO" id="GO:0015232">
    <property type="term" value="F:heme transmembrane transporter activity"/>
    <property type="evidence" value="ECO:0007669"/>
    <property type="project" value="InterPro"/>
</dbReference>
<keyword evidence="17" id="KW-1185">Reference proteome</keyword>
<keyword evidence="5 10" id="KW-0812">Transmembrane</keyword>
<evidence type="ECO:0000256" key="7">
    <source>
        <dbReference type="ARBA" id="ARBA00023077"/>
    </source>
</evidence>
<evidence type="ECO:0000256" key="1">
    <source>
        <dbReference type="ARBA" id="ARBA00004571"/>
    </source>
</evidence>
<dbReference type="AlphaFoldDB" id="A0A9X9XDV4"/>
<evidence type="ECO:0000256" key="3">
    <source>
        <dbReference type="ARBA" id="ARBA00022448"/>
    </source>
</evidence>
<proteinExistence type="inferred from homology"/>
<dbReference type="InterPro" id="IPR036942">
    <property type="entry name" value="Beta-barrel_TonB_sf"/>
</dbReference>
<evidence type="ECO:0000256" key="8">
    <source>
        <dbReference type="ARBA" id="ARBA00023136"/>
    </source>
</evidence>
<dbReference type="NCBIfam" id="TIGR01785">
    <property type="entry name" value="TonB-hemin"/>
    <property type="match status" value="1"/>
</dbReference>
<dbReference type="PROSITE" id="PS52016">
    <property type="entry name" value="TONB_DEPENDENT_REC_3"/>
    <property type="match status" value="1"/>
</dbReference>
<evidence type="ECO:0000256" key="5">
    <source>
        <dbReference type="ARBA" id="ARBA00022692"/>
    </source>
</evidence>
<feature type="compositionally biased region" description="Low complexity" evidence="12">
    <location>
        <begin position="21"/>
        <end position="30"/>
    </location>
</feature>
<protein>
    <submittedName>
        <fullName evidence="16">TonB-dependent hemoglobin/transferrin/lactoferrin family receptor</fullName>
    </submittedName>
</protein>
<dbReference type="RefSeq" id="WP_211847407.1">
    <property type="nucleotide sequence ID" value="NZ_JAAEDL010000014.1"/>
</dbReference>
<evidence type="ECO:0000256" key="10">
    <source>
        <dbReference type="PROSITE-ProRule" id="PRU01360"/>
    </source>
</evidence>
<dbReference type="Pfam" id="PF07715">
    <property type="entry name" value="Plug"/>
    <property type="match status" value="1"/>
</dbReference>
<reference evidence="16" key="1">
    <citation type="submission" date="2020-01" db="EMBL/GenBank/DDBJ databases">
        <authorList>
            <person name="Rat A."/>
        </authorList>
    </citation>
    <scope>NUCLEOTIDE SEQUENCE</scope>
    <source>
        <strain evidence="16">LMG 31228</strain>
    </source>
</reference>
<evidence type="ECO:0000313" key="17">
    <source>
        <dbReference type="Proteomes" id="UP001138709"/>
    </source>
</evidence>
<evidence type="ECO:0000256" key="13">
    <source>
        <dbReference type="SAM" id="SignalP"/>
    </source>
</evidence>
<comment type="subcellular location">
    <subcellularLocation>
        <location evidence="1 10">Cell outer membrane</location>
        <topology evidence="1 10">Multi-pass membrane protein</topology>
    </subcellularLocation>
</comment>
<comment type="caution">
    <text evidence="16">The sequence shown here is derived from an EMBL/GenBank/DDBJ whole genome shotgun (WGS) entry which is preliminary data.</text>
</comment>
<keyword evidence="9 10" id="KW-0998">Cell outer membrane</keyword>
<feature type="chain" id="PRO_5040813540" evidence="13">
    <location>
        <begin position="22"/>
        <end position="688"/>
    </location>
</feature>
<dbReference type="Gene3D" id="2.40.170.20">
    <property type="entry name" value="TonB-dependent receptor, beta-barrel domain"/>
    <property type="match status" value="1"/>
</dbReference>
<keyword evidence="6 13" id="KW-0732">Signal</keyword>
<comment type="similarity">
    <text evidence="2 10 11">Belongs to the TonB-dependent receptor family.</text>
</comment>
<dbReference type="InterPro" id="IPR010949">
    <property type="entry name" value="TonB_Hb/transfer/lactofer_rcpt"/>
</dbReference>
<feature type="region of interest" description="Disordered" evidence="12">
    <location>
        <begin position="21"/>
        <end position="48"/>
    </location>
</feature>
<reference evidence="16" key="2">
    <citation type="journal article" date="2021" name="Syst. Appl. Microbiol.">
        <title>Roseomonas hellenica sp. nov., isolated from roots of wild-growing Alkanna tinctoria.</title>
        <authorList>
            <person name="Rat A."/>
            <person name="Naranjo H.D."/>
            <person name="Lebbe L."/>
            <person name="Cnockaert M."/>
            <person name="Krigas N."/>
            <person name="Grigoriadou K."/>
            <person name="Maloupa E."/>
            <person name="Willems A."/>
        </authorList>
    </citation>
    <scope>NUCLEOTIDE SEQUENCE</scope>
    <source>
        <strain evidence="16">LMG 31228</strain>
    </source>
</reference>
<evidence type="ECO:0000256" key="6">
    <source>
        <dbReference type="ARBA" id="ARBA00022729"/>
    </source>
</evidence>
<dbReference type="InterPro" id="IPR000531">
    <property type="entry name" value="Beta-barrel_TonB"/>
</dbReference>
<dbReference type="Gene3D" id="2.170.130.10">
    <property type="entry name" value="TonB-dependent receptor, plug domain"/>
    <property type="match status" value="1"/>
</dbReference>
<feature type="compositionally biased region" description="Low complexity" evidence="12">
    <location>
        <begin position="38"/>
        <end position="48"/>
    </location>
</feature>
<evidence type="ECO:0000256" key="4">
    <source>
        <dbReference type="ARBA" id="ARBA00022452"/>
    </source>
</evidence>
<dbReference type="InterPro" id="IPR011276">
    <property type="entry name" value="TonB_haem/Hb_rcpt"/>
</dbReference>